<feature type="domain" description="LysM" evidence="2">
    <location>
        <begin position="62"/>
        <end position="106"/>
    </location>
</feature>
<gene>
    <name evidence="3" type="ORF">BJ972_000455</name>
    <name evidence="4" type="ORF">ESP50_10965</name>
</gene>
<keyword evidence="1" id="KW-0732">Signal</keyword>
<dbReference type="CDD" id="cd00118">
    <property type="entry name" value="LysM"/>
    <property type="match status" value="3"/>
</dbReference>
<dbReference type="Pfam" id="PF01476">
    <property type="entry name" value="LysM"/>
    <property type="match status" value="3"/>
</dbReference>
<dbReference type="InterPro" id="IPR036779">
    <property type="entry name" value="LysM_dom_sf"/>
</dbReference>
<keyword evidence="5" id="KW-1185">Reference proteome</keyword>
<dbReference type="Proteomes" id="UP000581087">
    <property type="component" value="Unassembled WGS sequence"/>
</dbReference>
<evidence type="ECO:0000313" key="4">
    <source>
        <dbReference type="EMBL" id="RXZ86271.1"/>
    </source>
</evidence>
<feature type="chain" id="PRO_5036119114" evidence="1">
    <location>
        <begin position="31"/>
        <end position="381"/>
    </location>
</feature>
<dbReference type="RefSeq" id="WP_129175041.1">
    <property type="nucleotide sequence ID" value="NZ_JACCBI010000001.1"/>
</dbReference>
<evidence type="ECO:0000313" key="3">
    <source>
        <dbReference type="EMBL" id="NYD65936.1"/>
    </source>
</evidence>
<dbReference type="InterPro" id="IPR018392">
    <property type="entry name" value="LysM"/>
</dbReference>
<reference evidence="4 5" key="1">
    <citation type="submission" date="2019-01" db="EMBL/GenBank/DDBJ databases">
        <title>Agromyces.</title>
        <authorList>
            <person name="Li J."/>
        </authorList>
    </citation>
    <scope>NUCLEOTIDE SEQUENCE [LARGE SCALE GENOMIC DNA]</scope>
    <source>
        <strain evidence="4 5">DSM 23870</strain>
    </source>
</reference>
<dbReference type="OrthoDB" id="5171895at2"/>
<dbReference type="SMART" id="SM00257">
    <property type="entry name" value="LysM"/>
    <property type="match status" value="3"/>
</dbReference>
<dbReference type="AlphaFoldDB" id="A0A4Q2M8F7"/>
<protein>
    <submittedName>
        <fullName evidence="4">LysM peptidoglycan-binding domain-containing protein</fullName>
    </submittedName>
    <submittedName>
        <fullName evidence="3">LysM repeat protein</fullName>
    </submittedName>
</protein>
<dbReference type="EMBL" id="JACCBI010000001">
    <property type="protein sequence ID" value="NYD65936.1"/>
    <property type="molecule type" value="Genomic_DNA"/>
</dbReference>
<dbReference type="Gene3D" id="3.10.350.10">
    <property type="entry name" value="LysM domain"/>
    <property type="match status" value="3"/>
</dbReference>
<dbReference type="EMBL" id="SDPM01000005">
    <property type="protein sequence ID" value="RXZ86271.1"/>
    <property type="molecule type" value="Genomic_DNA"/>
</dbReference>
<organism evidence="4 5">
    <name type="scientific">Agromyces atrinae</name>
    <dbReference type="NCBI Taxonomy" id="592376"/>
    <lineage>
        <taxon>Bacteria</taxon>
        <taxon>Bacillati</taxon>
        <taxon>Actinomycetota</taxon>
        <taxon>Actinomycetes</taxon>
        <taxon>Micrococcales</taxon>
        <taxon>Microbacteriaceae</taxon>
        <taxon>Agromyces</taxon>
    </lineage>
</organism>
<evidence type="ECO:0000313" key="6">
    <source>
        <dbReference type="Proteomes" id="UP000581087"/>
    </source>
</evidence>
<feature type="domain" description="LysM" evidence="2">
    <location>
        <begin position="120"/>
        <end position="164"/>
    </location>
</feature>
<feature type="signal peptide" evidence="1">
    <location>
        <begin position="1"/>
        <end position="30"/>
    </location>
</feature>
<sequence length="381" mass="38497">MTGIGRLVSVPVAIVSAVAVTFGVATPAEANPTVSKRPPKAKAITPEVRTAGARVATEAAPVEYTVQSGDTISGVAERFGLPTASVLARNGLSWSSLIFPGQVLALVDAAAARPAPAEIRRHTVADGETISGIAASYGLSTSDVLSANGLGPQSLIFAGQSIVLPDSASPVPAAAVAPAPPAAAPTTHTVVAGDTISGIAERLGTSIQAVLDANGLDWSSVIHPGDVISLPGAPVPAAIVTPVDVAGLTDEMAANARVIIAVGRELALGDQAIVIALAAAAQESGLVNVDYGDRDSLGLFQQRPSMGWGTEAEVRDPTRAARAFYGGPSSPTGGEPRGLIDIPGWETMSVTDAAQAVQLSAHPDLYAQWEGPARTWLSVLG</sequence>
<dbReference type="Proteomes" id="UP000292686">
    <property type="component" value="Unassembled WGS sequence"/>
</dbReference>
<dbReference type="SUPFAM" id="SSF54106">
    <property type="entry name" value="LysM domain"/>
    <property type="match status" value="3"/>
</dbReference>
<accession>A0A4Q2M8F7</accession>
<reference evidence="3 6" key="2">
    <citation type="submission" date="2020-07" db="EMBL/GenBank/DDBJ databases">
        <title>Sequencing the genomes of 1000 actinobacteria strains.</title>
        <authorList>
            <person name="Klenk H.-P."/>
        </authorList>
    </citation>
    <scope>NUCLEOTIDE SEQUENCE [LARGE SCALE GENOMIC DNA]</scope>
    <source>
        <strain evidence="3 6">DSM 23870</strain>
    </source>
</reference>
<evidence type="ECO:0000313" key="5">
    <source>
        <dbReference type="Proteomes" id="UP000292686"/>
    </source>
</evidence>
<evidence type="ECO:0000259" key="2">
    <source>
        <dbReference type="PROSITE" id="PS51782"/>
    </source>
</evidence>
<dbReference type="PANTHER" id="PTHR33734:SF22">
    <property type="entry name" value="MEMBRANE-BOUND LYTIC MUREIN TRANSGLYCOSYLASE D"/>
    <property type="match status" value="1"/>
</dbReference>
<feature type="domain" description="LysM" evidence="2">
    <location>
        <begin position="186"/>
        <end position="230"/>
    </location>
</feature>
<comment type="caution">
    <text evidence="4">The sequence shown here is derived from an EMBL/GenBank/DDBJ whole genome shotgun (WGS) entry which is preliminary data.</text>
</comment>
<name>A0A4Q2M8F7_9MICO</name>
<dbReference type="PANTHER" id="PTHR33734">
    <property type="entry name" value="LYSM DOMAIN-CONTAINING GPI-ANCHORED PROTEIN 2"/>
    <property type="match status" value="1"/>
</dbReference>
<evidence type="ECO:0000256" key="1">
    <source>
        <dbReference type="SAM" id="SignalP"/>
    </source>
</evidence>
<proteinExistence type="predicted"/>
<dbReference type="PROSITE" id="PS51782">
    <property type="entry name" value="LYSM"/>
    <property type="match status" value="3"/>
</dbReference>